<sequence>MISPKSPSIINEYISDEKSPITTSSGFASTSDFSPYETASPNDETPSVTATTVTFLFKNDETCAVEILQNGRRKKLKNIFDNEWTPLYFSMAQPTPEIGEKAQIHCHQFREHVLYDIFKVIGIPINEIEYDPEWKFKVVMEKGIKCFQIKTQKGLQSFPEHIIVGIFLKSMKKQAENYLNSEIHEVVVTSNFDITESQKYIFKNAASKVHLKILSFNVNTDFE</sequence>
<name>A0AC34FGT0_9BILA</name>
<evidence type="ECO:0000313" key="2">
    <source>
        <dbReference type="WBParaSite" id="ES5_v2.g16338.t1"/>
    </source>
</evidence>
<organism evidence="1 2">
    <name type="scientific">Panagrolaimus sp. ES5</name>
    <dbReference type="NCBI Taxonomy" id="591445"/>
    <lineage>
        <taxon>Eukaryota</taxon>
        <taxon>Metazoa</taxon>
        <taxon>Ecdysozoa</taxon>
        <taxon>Nematoda</taxon>
        <taxon>Chromadorea</taxon>
        <taxon>Rhabditida</taxon>
        <taxon>Tylenchina</taxon>
        <taxon>Panagrolaimomorpha</taxon>
        <taxon>Panagrolaimoidea</taxon>
        <taxon>Panagrolaimidae</taxon>
        <taxon>Panagrolaimus</taxon>
    </lineage>
</organism>
<dbReference type="WBParaSite" id="ES5_v2.g16338.t1">
    <property type="protein sequence ID" value="ES5_v2.g16338.t1"/>
    <property type="gene ID" value="ES5_v2.g16338"/>
</dbReference>
<proteinExistence type="predicted"/>
<dbReference type="Proteomes" id="UP000887579">
    <property type="component" value="Unplaced"/>
</dbReference>
<accession>A0AC34FGT0</accession>
<reference evidence="2" key="1">
    <citation type="submission" date="2022-11" db="UniProtKB">
        <authorList>
            <consortium name="WormBaseParasite"/>
        </authorList>
    </citation>
    <scope>IDENTIFICATION</scope>
</reference>
<protein>
    <submittedName>
        <fullName evidence="2">Restriction endonuclease type IV Mrr domain-containing protein</fullName>
    </submittedName>
</protein>
<evidence type="ECO:0000313" key="1">
    <source>
        <dbReference type="Proteomes" id="UP000887579"/>
    </source>
</evidence>